<sequence>MKTDNYLTLCLEQASNSPLHYRHGCIVVRGGKVIGQGYNDYRSGFNGGALKTGRLASGTADGAAIAELKRKQKHKLKAKSGNESEHSQLTKPFTPFEGMGGGSHANTPLSMHSEMMAIHSALSSSSTMASSALSSQKPCFKLSGGSKRKARLRRDGLKAYVERVCLDALNQSVTEPRRGEAQAKTDNAGSDHKEEEMDVALPNKKSAEKHRLKNLKNGHQGNQYQYDRSGQQKQHRQQHAHKLEPSSLASNVTRSGSHASATSTRHNTGIHILHKKKTPDKNPATTQTSLLPKGRTGQTSRSVTDRMKHSRLNGADLYVARLGWRIDRKAPESTLSPTLPPNSDFMAECSECSSDDIIPDGRNSPNSQPRTGSLHEELVNPARAPKDIIEAEHGEKFDRRTVLASRPCYRCICYMDSVGIKRVYWTNGGGQWEGAKVRDLVDALEGSSSDSGGGSSGPTGNGVFVTKHEVLMLRRLMGSRS</sequence>
<protein>
    <submittedName>
        <fullName evidence="2">Uncharacterized protein</fullName>
    </submittedName>
</protein>
<feature type="region of interest" description="Disordered" evidence="1">
    <location>
        <begin position="76"/>
        <end position="106"/>
    </location>
</feature>
<dbReference type="SUPFAM" id="SSF53927">
    <property type="entry name" value="Cytidine deaminase-like"/>
    <property type="match status" value="1"/>
</dbReference>
<dbReference type="OrthoDB" id="9972196at2759"/>
<evidence type="ECO:0000313" key="3">
    <source>
        <dbReference type="Proteomes" id="UP000799750"/>
    </source>
</evidence>
<feature type="compositionally biased region" description="Polar residues" evidence="1">
    <location>
        <begin position="217"/>
        <end position="229"/>
    </location>
</feature>
<evidence type="ECO:0000313" key="2">
    <source>
        <dbReference type="EMBL" id="KAF2500494.1"/>
    </source>
</evidence>
<dbReference type="Gene3D" id="3.40.140.10">
    <property type="entry name" value="Cytidine Deaminase, domain 2"/>
    <property type="match status" value="1"/>
</dbReference>
<feature type="compositionally biased region" description="Polar residues" evidence="1">
    <location>
        <begin position="247"/>
        <end position="267"/>
    </location>
</feature>
<feature type="compositionally biased region" description="Basic and acidic residues" evidence="1">
    <location>
        <begin position="175"/>
        <end position="195"/>
    </location>
</feature>
<name>A0A6A6R7Y3_9PEZI</name>
<feature type="region of interest" description="Disordered" evidence="1">
    <location>
        <begin position="444"/>
        <end position="463"/>
    </location>
</feature>
<dbReference type="GO" id="GO:0003824">
    <property type="term" value="F:catalytic activity"/>
    <property type="evidence" value="ECO:0007669"/>
    <property type="project" value="InterPro"/>
</dbReference>
<feature type="compositionally biased region" description="Basic residues" evidence="1">
    <location>
        <begin position="207"/>
        <end position="216"/>
    </location>
</feature>
<feature type="compositionally biased region" description="Gly residues" evidence="1">
    <location>
        <begin position="451"/>
        <end position="460"/>
    </location>
</feature>
<dbReference type="EMBL" id="MU004183">
    <property type="protein sequence ID" value="KAF2500494.1"/>
    <property type="molecule type" value="Genomic_DNA"/>
</dbReference>
<evidence type="ECO:0000256" key="1">
    <source>
        <dbReference type="SAM" id="MobiDB-lite"/>
    </source>
</evidence>
<reference evidence="2" key="1">
    <citation type="journal article" date="2020" name="Stud. Mycol.">
        <title>101 Dothideomycetes genomes: a test case for predicting lifestyles and emergence of pathogens.</title>
        <authorList>
            <person name="Haridas S."/>
            <person name="Albert R."/>
            <person name="Binder M."/>
            <person name="Bloem J."/>
            <person name="Labutti K."/>
            <person name="Salamov A."/>
            <person name="Andreopoulos B."/>
            <person name="Baker S."/>
            <person name="Barry K."/>
            <person name="Bills G."/>
            <person name="Bluhm B."/>
            <person name="Cannon C."/>
            <person name="Castanera R."/>
            <person name="Culley D."/>
            <person name="Daum C."/>
            <person name="Ezra D."/>
            <person name="Gonzalez J."/>
            <person name="Henrissat B."/>
            <person name="Kuo A."/>
            <person name="Liang C."/>
            <person name="Lipzen A."/>
            <person name="Lutzoni F."/>
            <person name="Magnuson J."/>
            <person name="Mondo S."/>
            <person name="Nolan M."/>
            <person name="Ohm R."/>
            <person name="Pangilinan J."/>
            <person name="Park H.-J."/>
            <person name="Ramirez L."/>
            <person name="Alfaro M."/>
            <person name="Sun H."/>
            <person name="Tritt A."/>
            <person name="Yoshinaga Y."/>
            <person name="Zwiers L.-H."/>
            <person name="Turgeon B."/>
            <person name="Goodwin S."/>
            <person name="Spatafora J."/>
            <person name="Crous P."/>
            <person name="Grigoriev I."/>
        </authorList>
    </citation>
    <scope>NUCLEOTIDE SEQUENCE</scope>
    <source>
        <strain evidence="2">CBS 269.34</strain>
    </source>
</reference>
<dbReference type="Proteomes" id="UP000799750">
    <property type="component" value="Unassembled WGS sequence"/>
</dbReference>
<feature type="compositionally biased region" description="Polar residues" evidence="1">
    <location>
        <begin position="283"/>
        <end position="302"/>
    </location>
</feature>
<keyword evidence="3" id="KW-1185">Reference proteome</keyword>
<dbReference type="AlphaFoldDB" id="A0A6A6R7Y3"/>
<gene>
    <name evidence="2" type="ORF">BU16DRAFT_614235</name>
</gene>
<accession>A0A6A6R7Y3</accession>
<dbReference type="GO" id="GO:0006139">
    <property type="term" value="P:nucleobase-containing compound metabolic process"/>
    <property type="evidence" value="ECO:0007669"/>
    <property type="project" value="UniProtKB-ARBA"/>
</dbReference>
<feature type="region of interest" description="Disordered" evidence="1">
    <location>
        <begin position="175"/>
        <end position="305"/>
    </location>
</feature>
<organism evidence="2 3">
    <name type="scientific">Lophium mytilinum</name>
    <dbReference type="NCBI Taxonomy" id="390894"/>
    <lineage>
        <taxon>Eukaryota</taxon>
        <taxon>Fungi</taxon>
        <taxon>Dikarya</taxon>
        <taxon>Ascomycota</taxon>
        <taxon>Pezizomycotina</taxon>
        <taxon>Dothideomycetes</taxon>
        <taxon>Pleosporomycetidae</taxon>
        <taxon>Mytilinidiales</taxon>
        <taxon>Mytilinidiaceae</taxon>
        <taxon>Lophium</taxon>
    </lineage>
</organism>
<proteinExistence type="predicted"/>
<dbReference type="InterPro" id="IPR016193">
    <property type="entry name" value="Cytidine_deaminase-like"/>
</dbReference>